<dbReference type="Proteomes" id="UP000045285">
    <property type="component" value="Unassembled WGS sequence"/>
</dbReference>
<feature type="transmembrane region" description="Helical" evidence="1">
    <location>
        <begin position="147"/>
        <end position="168"/>
    </location>
</feature>
<keyword evidence="1" id="KW-1133">Transmembrane helix</keyword>
<reference evidence="3" key="1">
    <citation type="submission" date="2014-08" db="EMBL/GenBank/DDBJ databases">
        <authorList>
            <person name="Moulin L."/>
        </authorList>
    </citation>
    <scope>NUCLEOTIDE SEQUENCE [LARGE SCALE GENOMIC DNA]</scope>
</reference>
<dbReference type="InterPro" id="IPR031566">
    <property type="entry name" value="CitMHS_2"/>
</dbReference>
<evidence type="ECO:0000256" key="1">
    <source>
        <dbReference type="SAM" id="Phobius"/>
    </source>
</evidence>
<feature type="transmembrane region" description="Helical" evidence="1">
    <location>
        <begin position="455"/>
        <end position="476"/>
    </location>
</feature>
<feature type="transmembrane region" description="Helical" evidence="1">
    <location>
        <begin position="180"/>
        <end position="201"/>
    </location>
</feature>
<proteinExistence type="predicted"/>
<keyword evidence="1" id="KW-0472">Membrane</keyword>
<feature type="transmembrane region" description="Helical" evidence="1">
    <location>
        <begin position="115"/>
        <end position="135"/>
    </location>
</feature>
<dbReference type="Pfam" id="PF16980">
    <property type="entry name" value="CitMHS_2"/>
    <property type="match status" value="1"/>
</dbReference>
<dbReference type="AlphaFoldDB" id="A0A090DIA0"/>
<feature type="transmembrane region" description="Helical" evidence="1">
    <location>
        <begin position="213"/>
        <end position="232"/>
    </location>
</feature>
<feature type="transmembrane region" description="Helical" evidence="1">
    <location>
        <begin position="261"/>
        <end position="279"/>
    </location>
</feature>
<evidence type="ECO:0000313" key="3">
    <source>
        <dbReference type="Proteomes" id="UP000045285"/>
    </source>
</evidence>
<keyword evidence="1" id="KW-0812">Transmembrane</keyword>
<dbReference type="EMBL" id="CCMZ01000011">
    <property type="protein sequence ID" value="CDX15671.1"/>
    <property type="molecule type" value="Genomic_DNA"/>
</dbReference>
<feature type="transmembrane region" description="Helical" evidence="1">
    <location>
        <begin position="497"/>
        <end position="520"/>
    </location>
</feature>
<gene>
    <name evidence="2" type="ORF">MPL3356_190069</name>
</gene>
<accession>A0A090DIA0</accession>
<dbReference type="STRING" id="69974.MPLDJ20_230171"/>
<evidence type="ECO:0000313" key="2">
    <source>
        <dbReference type="EMBL" id="CDX15671.1"/>
    </source>
</evidence>
<keyword evidence="3" id="KW-1185">Reference proteome</keyword>
<name>A0A090DIA0_MESPL</name>
<sequence length="521" mass="55124">MGKIPLTRIASRIAKGNSGQSDLSPRGEEIASAGANLFSPTGRRWPRSGRMRGRAAALAIALLLPAQAFAAETQGLPGATMSLWWGLPFAGLLLSIATGPLLFHHVWEHHYGKIAAGWAALAVVPLAVAFGIPTAGEAVLHTLLTEYLSFIMLLFALYTISGGILLAGNIHGTPLVNAGLLFVGALLASVIGTTGASMILIRPMLRANDNRPFNAHVVIFFIFLVSNIGGSLTPLGDPPLFVGFLRGVDFFWTTANLWRETLFTGGLVLIVFLALDVVLHRREGGMPKIKDPTPDTKVRLRGLANLPLLAGVIGAILLSASWKPGISVSVLGVGLELQNLVRDAIILALAFLSLKVSYKSHRQANGFTWGPIAEVAKLFAGIFICIVPVIAILRAGHDGALAPLVALVTSADGQPNDLAYFWLTGALSSFLDNAPTYLVFFELAGGDAHHLMTEAASTLAAVSAGAVFMGANTYIGNAPNFMVFAIARHRGFKMPGFFGYMAWSGAVLIPTFLIAGLLFFG</sequence>
<feature type="transmembrane region" description="Helical" evidence="1">
    <location>
        <begin position="378"/>
        <end position="397"/>
    </location>
</feature>
<organism evidence="2 3">
    <name type="scientific">Mesorhizobium plurifarium</name>
    <dbReference type="NCBI Taxonomy" id="69974"/>
    <lineage>
        <taxon>Bacteria</taxon>
        <taxon>Pseudomonadati</taxon>
        <taxon>Pseudomonadota</taxon>
        <taxon>Alphaproteobacteria</taxon>
        <taxon>Hyphomicrobiales</taxon>
        <taxon>Phyllobacteriaceae</taxon>
        <taxon>Mesorhizobium</taxon>
    </lineage>
</organism>
<feature type="transmembrane region" description="Helical" evidence="1">
    <location>
        <begin position="83"/>
        <end position="103"/>
    </location>
</feature>
<feature type="transmembrane region" description="Helical" evidence="1">
    <location>
        <begin position="300"/>
        <end position="320"/>
    </location>
</feature>
<protein>
    <submittedName>
        <fullName evidence="2">Citrate transporter</fullName>
    </submittedName>
</protein>